<evidence type="ECO:0000256" key="1">
    <source>
        <dbReference type="SAM" id="MobiDB-lite"/>
    </source>
</evidence>
<keyword evidence="2" id="KW-1133">Transmembrane helix</keyword>
<accession>A0ABY3W8D0</accession>
<name>A0ABY3W8D0_9MICC</name>
<proteinExistence type="predicted"/>
<keyword evidence="2" id="KW-0472">Membrane</keyword>
<keyword evidence="5" id="KW-1185">Reference proteome</keyword>
<dbReference type="EMBL" id="CP093326">
    <property type="protein sequence ID" value="UNK45746.1"/>
    <property type="molecule type" value="Genomic_DNA"/>
</dbReference>
<organism evidence="4 5">
    <name type="scientific">Arthrobacter sulfonylureivorans</name>
    <dbReference type="NCBI Taxonomy" id="2486855"/>
    <lineage>
        <taxon>Bacteria</taxon>
        <taxon>Bacillati</taxon>
        <taxon>Actinomycetota</taxon>
        <taxon>Actinomycetes</taxon>
        <taxon>Micrococcales</taxon>
        <taxon>Micrococcaceae</taxon>
        <taxon>Arthrobacter</taxon>
    </lineage>
</organism>
<keyword evidence="2" id="KW-0812">Transmembrane</keyword>
<feature type="region of interest" description="Disordered" evidence="1">
    <location>
        <begin position="1"/>
        <end position="20"/>
    </location>
</feature>
<dbReference type="Gene3D" id="3.30.70.2390">
    <property type="match status" value="1"/>
</dbReference>
<evidence type="ECO:0000313" key="5">
    <source>
        <dbReference type="Proteomes" id="UP000829069"/>
    </source>
</evidence>
<dbReference type="InterPro" id="IPR027381">
    <property type="entry name" value="LytR/CpsA/Psr_C"/>
</dbReference>
<sequence>MTDTSIPQPPKRQPKQPLDWQGQRVITEDDLDVAFEDDGNVEKPHIYHRRILHGVVLVLLVGLVIAAVLTATAVARGDLKIPGWGPPPPPVPITCPAGTYDYPDNGSFRLNVYNGTQLEGLGSKVASQLADRGYDIGSVGNKTLSFYGMSAVVVSGKAGEANAFNLQRNIPDTEYVADDRADASVDVVVGAGYKELVPVNRVDQTPGLLSCPRLSPAPTEPTG</sequence>
<feature type="transmembrane region" description="Helical" evidence="2">
    <location>
        <begin position="51"/>
        <end position="75"/>
    </location>
</feature>
<evidence type="ECO:0000259" key="3">
    <source>
        <dbReference type="Pfam" id="PF13399"/>
    </source>
</evidence>
<gene>
    <name evidence="4" type="ORF">MNQ99_17815</name>
</gene>
<protein>
    <submittedName>
        <fullName evidence="4">LytR C-terminal domain-containing protein</fullName>
    </submittedName>
</protein>
<evidence type="ECO:0000313" key="4">
    <source>
        <dbReference type="EMBL" id="UNK45746.1"/>
    </source>
</evidence>
<feature type="domain" description="LytR/CpsA/Psr regulator C-terminal" evidence="3">
    <location>
        <begin position="108"/>
        <end position="193"/>
    </location>
</feature>
<evidence type="ECO:0000256" key="2">
    <source>
        <dbReference type="SAM" id="Phobius"/>
    </source>
</evidence>
<dbReference type="Pfam" id="PF13399">
    <property type="entry name" value="LytR_C"/>
    <property type="match status" value="1"/>
</dbReference>
<dbReference type="RefSeq" id="WP_127514139.1">
    <property type="nucleotide sequence ID" value="NZ_CP093326.1"/>
</dbReference>
<dbReference type="Proteomes" id="UP000829069">
    <property type="component" value="Chromosome"/>
</dbReference>
<reference evidence="4 5" key="1">
    <citation type="submission" date="2022-03" db="EMBL/GenBank/DDBJ databases">
        <title>Isotopic signatures of nitrous oxide derived from detoxification processes.</title>
        <authorList>
            <person name="Behrendt U."/>
            <person name="Buchen C."/>
            <person name="Well R."/>
            <person name="Ulrich A."/>
            <person name="Rohe L."/>
            <person name="Kolb S."/>
            <person name="Schloter M."/>
            <person name="Horn M.A."/>
            <person name="Augustin J."/>
        </authorList>
    </citation>
    <scope>NUCLEOTIDE SEQUENCE [LARGE SCALE GENOMIC DNA]</scope>
    <source>
        <strain evidence="4 5">S4-C24</strain>
    </source>
</reference>